<evidence type="ECO:0000313" key="2">
    <source>
        <dbReference type="Proteomes" id="UP000216004"/>
    </source>
</evidence>
<evidence type="ECO:0000313" key="1">
    <source>
        <dbReference type="EMBL" id="OZG49973.1"/>
    </source>
</evidence>
<dbReference type="Proteomes" id="UP000216004">
    <property type="component" value="Unassembled WGS sequence"/>
</dbReference>
<dbReference type="OrthoDB" id="3243054at2"/>
<gene>
    <name evidence="1" type="ORF">BOCO_0490</name>
</gene>
<organism evidence="1 2">
    <name type="scientific">Bombiscardovia coagulans</name>
    <dbReference type="NCBI Taxonomy" id="686666"/>
    <lineage>
        <taxon>Bacteria</taxon>
        <taxon>Bacillati</taxon>
        <taxon>Actinomycetota</taxon>
        <taxon>Actinomycetes</taxon>
        <taxon>Bifidobacteriales</taxon>
        <taxon>Bifidobacteriaceae</taxon>
        <taxon>Bombiscardovia</taxon>
    </lineage>
</organism>
<proteinExistence type="predicted"/>
<reference evidence="1 2" key="1">
    <citation type="journal article" date="2017" name="BMC Genomics">
        <title>Comparative genomic and phylogenomic analyses of the Bifidobacteriaceae family.</title>
        <authorList>
            <person name="Lugli G.A."/>
            <person name="Milani C."/>
            <person name="Turroni F."/>
            <person name="Duranti S."/>
            <person name="Mancabelli L."/>
            <person name="Mangifesta M."/>
            <person name="Ferrario C."/>
            <person name="Modesto M."/>
            <person name="Mattarelli P."/>
            <person name="Jiri K."/>
            <person name="van Sinderen D."/>
            <person name="Ventura M."/>
        </authorList>
    </citation>
    <scope>NUCLEOTIDE SEQUENCE [LARGE SCALE GENOMIC DNA]</scope>
    <source>
        <strain evidence="1 2">DSM 22924</strain>
    </source>
</reference>
<protein>
    <submittedName>
        <fullName evidence="1">Uncharacterized protein</fullName>
    </submittedName>
</protein>
<name>A0A261ESZ9_9BIFI</name>
<dbReference type="AlphaFoldDB" id="A0A261ESZ9"/>
<accession>A0A261ESZ9</accession>
<keyword evidence="2" id="KW-1185">Reference proteome</keyword>
<dbReference type="RefSeq" id="WP_094722520.1">
    <property type="nucleotide sequence ID" value="NZ_MWWS01000004.1"/>
</dbReference>
<comment type="caution">
    <text evidence="1">The sequence shown here is derived from an EMBL/GenBank/DDBJ whole genome shotgun (WGS) entry which is preliminary data.</text>
</comment>
<sequence length="84" mass="9694">MFKRVFWIGTGIVVGVVAVSKAQAYVRANTPQKAREFILGPDEDNVGQRTLFGLLTQFQQVMKTREDELNNQYTERFEARQRSL</sequence>
<dbReference type="EMBL" id="MWWS01000004">
    <property type="protein sequence ID" value="OZG49973.1"/>
    <property type="molecule type" value="Genomic_DNA"/>
</dbReference>